<organism evidence="2 3">
    <name type="scientific">Streptomyces bungoensis</name>
    <dbReference type="NCBI Taxonomy" id="285568"/>
    <lineage>
        <taxon>Bacteria</taxon>
        <taxon>Bacillati</taxon>
        <taxon>Actinomycetota</taxon>
        <taxon>Actinomycetes</taxon>
        <taxon>Kitasatosporales</taxon>
        <taxon>Streptomycetaceae</taxon>
        <taxon>Streptomyces</taxon>
    </lineage>
</organism>
<dbReference type="STRING" id="285568.AQJ66_09735"/>
<accession>A0A124I4U2</accession>
<reference evidence="2 3" key="1">
    <citation type="submission" date="2015-10" db="EMBL/GenBank/DDBJ databases">
        <title>Draft genome sequence of Streptomyces bungoensis DSM 41781, type strain for the species Streptomyces bungoensis.</title>
        <authorList>
            <person name="Ruckert C."/>
            <person name="Winkler A."/>
            <person name="Kalinowski J."/>
            <person name="Kampfer P."/>
            <person name="Glaeser S."/>
        </authorList>
    </citation>
    <scope>NUCLEOTIDE SEQUENCE [LARGE SCALE GENOMIC DNA]</scope>
    <source>
        <strain evidence="2 3">DSM 41781</strain>
    </source>
</reference>
<dbReference type="Proteomes" id="UP000053024">
    <property type="component" value="Unassembled WGS sequence"/>
</dbReference>
<protein>
    <submittedName>
        <fullName evidence="2">Cellulose-binding protein</fullName>
    </submittedName>
</protein>
<sequence length="295" mass="33142">MSSAATRPHGLVRVRGRGYRPAQVDAFLEVLSQERDAAWERAARLTVLAKEMEAELARLGGEVAALAPQTYESLGDQARRLYQLVLREAAEVRERARRETQEQVARAEARALVVCREAREAADALRVDAEEHARRRVLAAHAEAEDIRVGTRREVKAGRGEALAQLREVRRRTTRLLPEQAAEQAERWAAQEREETERLAAFEAWYAGAVTRAESALAQAERTLAETEESARRCQEEARACAAELLVAARLHEERVTLETEQVLREHGETWDDVQAHMDSVRDSLISLKGRAALD</sequence>
<keyword evidence="3" id="KW-1185">Reference proteome</keyword>
<proteinExistence type="predicted"/>
<feature type="coiled-coil region" evidence="1">
    <location>
        <begin position="42"/>
        <end position="135"/>
    </location>
</feature>
<dbReference type="EMBL" id="LMWX01000013">
    <property type="protein sequence ID" value="KUN87886.1"/>
    <property type="molecule type" value="Genomic_DNA"/>
</dbReference>
<dbReference type="AlphaFoldDB" id="A0A124I4U2"/>
<keyword evidence="1" id="KW-0175">Coiled coil</keyword>
<name>A0A124I4U2_9ACTN</name>
<dbReference type="RefSeq" id="WP_061919160.1">
    <property type="nucleotide sequence ID" value="NZ_KQ948853.1"/>
</dbReference>
<evidence type="ECO:0000313" key="2">
    <source>
        <dbReference type="EMBL" id="KUN87886.1"/>
    </source>
</evidence>
<evidence type="ECO:0000313" key="3">
    <source>
        <dbReference type="Proteomes" id="UP000053024"/>
    </source>
</evidence>
<comment type="caution">
    <text evidence="2">The sequence shown here is derived from an EMBL/GenBank/DDBJ whole genome shotgun (WGS) entry which is preliminary data.</text>
</comment>
<feature type="coiled-coil region" evidence="1">
    <location>
        <begin position="210"/>
        <end position="244"/>
    </location>
</feature>
<evidence type="ECO:0000256" key="1">
    <source>
        <dbReference type="SAM" id="Coils"/>
    </source>
</evidence>
<gene>
    <name evidence="2" type="ORF">AQJ66_09735</name>
</gene>